<name>A0A9N9CZC7_9GLOM</name>
<dbReference type="PROSITE" id="PS50888">
    <property type="entry name" value="BHLH"/>
    <property type="match status" value="1"/>
</dbReference>
<feature type="compositionally biased region" description="Polar residues" evidence="1">
    <location>
        <begin position="56"/>
        <end position="69"/>
    </location>
</feature>
<evidence type="ECO:0000256" key="1">
    <source>
        <dbReference type="SAM" id="MobiDB-lite"/>
    </source>
</evidence>
<feature type="region of interest" description="Disordered" evidence="1">
    <location>
        <begin position="1"/>
        <end position="74"/>
    </location>
</feature>
<organism evidence="3 4">
    <name type="scientific">Paraglomus occultum</name>
    <dbReference type="NCBI Taxonomy" id="144539"/>
    <lineage>
        <taxon>Eukaryota</taxon>
        <taxon>Fungi</taxon>
        <taxon>Fungi incertae sedis</taxon>
        <taxon>Mucoromycota</taxon>
        <taxon>Glomeromycotina</taxon>
        <taxon>Glomeromycetes</taxon>
        <taxon>Paraglomerales</taxon>
        <taxon>Paraglomeraceae</taxon>
        <taxon>Paraglomus</taxon>
    </lineage>
</organism>
<dbReference type="PANTHER" id="PTHR46266">
    <property type="entry name" value="TRANSCRIPTION FACTOR TT8"/>
    <property type="match status" value="1"/>
</dbReference>
<feature type="non-terminal residue" evidence="3">
    <location>
        <position position="526"/>
    </location>
</feature>
<reference evidence="3" key="1">
    <citation type="submission" date="2021-06" db="EMBL/GenBank/DDBJ databases">
        <authorList>
            <person name="Kallberg Y."/>
            <person name="Tangrot J."/>
            <person name="Rosling A."/>
        </authorList>
    </citation>
    <scope>NUCLEOTIDE SEQUENCE</scope>
    <source>
        <strain evidence="3">IA702</strain>
    </source>
</reference>
<dbReference type="OrthoDB" id="690068at2759"/>
<gene>
    <name evidence="3" type="ORF">POCULU_LOCUS8350</name>
</gene>
<dbReference type="Proteomes" id="UP000789572">
    <property type="component" value="Unassembled WGS sequence"/>
</dbReference>
<feature type="region of interest" description="Disordered" evidence="1">
    <location>
        <begin position="237"/>
        <end position="285"/>
    </location>
</feature>
<dbReference type="SUPFAM" id="SSF47459">
    <property type="entry name" value="HLH, helix-loop-helix DNA-binding domain"/>
    <property type="match status" value="1"/>
</dbReference>
<dbReference type="SMART" id="SM00353">
    <property type="entry name" value="HLH"/>
    <property type="match status" value="1"/>
</dbReference>
<feature type="compositionally biased region" description="Basic and acidic residues" evidence="1">
    <location>
        <begin position="350"/>
        <end position="370"/>
    </location>
</feature>
<sequence length="526" mass="58202">MQQQQPHPNHTPTVFRPIVPAPPPMLMISPSQSPLTKATPQQQAHFPPFETPPVSPFSNPRHSEQNSQPFKLPPPLQTLPSISIQQPYQPHPQLQQSSSTRYEPILPKQGPSTSVFSIPLAPQTTGLNTSPNSRPVMSHHTSVIHPLVPHNHRYSNATDKSLTTADQRELQRKVSHSAIERRRRERINDKIMQLKDLIPCCADQDHLHKLNILQNAIDYIQYLQELVADYKDKEKKVRGRGVEHDEDDDMASSPASVTSASSSSSVTASQSNPASDSTPTVSTHEAVSTSFTHSCNILDHGGRISHPPPFSLDGPLHNSVPTEGCRNMSRECECINHEEAHVLLSLSSSKKSEADKNKKRVLMDIDERESSSSGDNTSNNNSPNTYLCVALTPADVDSNLHLGEQKDIHDTSLIKSIIVFAKSCKIGPEKENLCYIAKEFAMQNNIRKGMSVEIEVTRPIALEEVILGASTSEAYELAIKSPHILTTSFQTTPPILLRHTQTFSVYTNLSSPSYRVLMSNPVLQGV</sequence>
<dbReference type="Gene3D" id="4.10.280.10">
    <property type="entry name" value="Helix-loop-helix DNA-binding domain"/>
    <property type="match status" value="1"/>
</dbReference>
<keyword evidence="4" id="KW-1185">Reference proteome</keyword>
<accession>A0A9N9CZC7</accession>
<feature type="compositionally biased region" description="Low complexity" evidence="1">
    <location>
        <begin position="371"/>
        <end position="381"/>
    </location>
</feature>
<dbReference type="CDD" id="cd00083">
    <property type="entry name" value="bHLH_SF"/>
    <property type="match status" value="1"/>
</dbReference>
<evidence type="ECO:0000313" key="3">
    <source>
        <dbReference type="EMBL" id="CAG8619537.1"/>
    </source>
</evidence>
<feature type="domain" description="BHLH" evidence="2">
    <location>
        <begin position="171"/>
        <end position="223"/>
    </location>
</feature>
<feature type="compositionally biased region" description="Polar residues" evidence="1">
    <location>
        <begin position="29"/>
        <end position="44"/>
    </location>
</feature>
<feature type="region of interest" description="Disordered" evidence="1">
    <location>
        <begin position="348"/>
        <end position="381"/>
    </location>
</feature>
<dbReference type="Pfam" id="PF00010">
    <property type="entry name" value="HLH"/>
    <property type="match status" value="1"/>
</dbReference>
<dbReference type="EMBL" id="CAJVPJ010002363">
    <property type="protein sequence ID" value="CAG8619537.1"/>
    <property type="molecule type" value="Genomic_DNA"/>
</dbReference>
<proteinExistence type="predicted"/>
<dbReference type="InterPro" id="IPR036638">
    <property type="entry name" value="HLH_DNA-bd_sf"/>
</dbReference>
<evidence type="ECO:0000259" key="2">
    <source>
        <dbReference type="PROSITE" id="PS50888"/>
    </source>
</evidence>
<dbReference type="GO" id="GO:0046983">
    <property type="term" value="F:protein dimerization activity"/>
    <property type="evidence" value="ECO:0007669"/>
    <property type="project" value="InterPro"/>
</dbReference>
<dbReference type="AlphaFoldDB" id="A0A9N9CZC7"/>
<evidence type="ECO:0000313" key="4">
    <source>
        <dbReference type="Proteomes" id="UP000789572"/>
    </source>
</evidence>
<dbReference type="PANTHER" id="PTHR46266:SF4">
    <property type="entry name" value="TRANSCRIPTION FACTOR TT8"/>
    <property type="match status" value="1"/>
</dbReference>
<protein>
    <submittedName>
        <fullName evidence="3">4844_t:CDS:1</fullName>
    </submittedName>
</protein>
<feature type="compositionally biased region" description="Low complexity" evidence="1">
    <location>
        <begin position="251"/>
        <end position="275"/>
    </location>
</feature>
<comment type="caution">
    <text evidence="3">The sequence shown here is derived from an EMBL/GenBank/DDBJ whole genome shotgun (WGS) entry which is preliminary data.</text>
</comment>
<feature type="compositionally biased region" description="Polar residues" evidence="1">
    <location>
        <begin position="276"/>
        <end position="285"/>
    </location>
</feature>
<dbReference type="InterPro" id="IPR011598">
    <property type="entry name" value="bHLH_dom"/>
</dbReference>
<feature type="compositionally biased region" description="Polar residues" evidence="1">
    <location>
        <begin position="1"/>
        <end position="12"/>
    </location>
</feature>